<gene>
    <name evidence="1" type="ORF">QE417_000180</name>
</gene>
<organism evidence="1 2">
    <name type="scientific">Mucilaginibacter terrae</name>
    <dbReference type="NCBI Taxonomy" id="1955052"/>
    <lineage>
        <taxon>Bacteria</taxon>
        <taxon>Pseudomonadati</taxon>
        <taxon>Bacteroidota</taxon>
        <taxon>Sphingobacteriia</taxon>
        <taxon>Sphingobacteriales</taxon>
        <taxon>Sphingobacteriaceae</taxon>
        <taxon>Mucilaginibacter</taxon>
    </lineage>
</organism>
<comment type="caution">
    <text evidence="1">The sequence shown here is derived from an EMBL/GenBank/DDBJ whole genome shotgun (WGS) entry which is preliminary data.</text>
</comment>
<reference evidence="2" key="1">
    <citation type="submission" date="2023-07" db="EMBL/GenBank/DDBJ databases">
        <title>Functional and genomic diversity of the sorghum phyllosphere microbiome.</title>
        <authorList>
            <person name="Shade A."/>
        </authorList>
    </citation>
    <scope>NUCLEOTIDE SEQUENCE [LARGE SCALE GENOMIC DNA]</scope>
    <source>
        <strain evidence="2">SORGH_AS_0422</strain>
    </source>
</reference>
<dbReference type="EMBL" id="JAVLVU010000001">
    <property type="protein sequence ID" value="MDT3401108.1"/>
    <property type="molecule type" value="Genomic_DNA"/>
</dbReference>
<sequence length="51" mass="6037">MNYNVSFAEMNRLAMKIKIRQPKLSLEDMRKQALRLESTRTAKIKKQSPSR</sequence>
<proteinExistence type="predicted"/>
<evidence type="ECO:0000313" key="2">
    <source>
        <dbReference type="Proteomes" id="UP001258315"/>
    </source>
</evidence>
<evidence type="ECO:0000313" key="1">
    <source>
        <dbReference type="EMBL" id="MDT3401108.1"/>
    </source>
</evidence>
<keyword evidence="2" id="KW-1185">Reference proteome</keyword>
<accession>A0ABU3GMU5</accession>
<dbReference type="Proteomes" id="UP001258315">
    <property type="component" value="Unassembled WGS sequence"/>
</dbReference>
<protein>
    <submittedName>
        <fullName evidence="1">Uncharacterized protein</fullName>
    </submittedName>
</protein>
<name>A0ABU3GMU5_9SPHI</name>